<organism evidence="2 3">
    <name type="scientific">Hirsutella minnesotensis 3608</name>
    <dbReference type="NCBI Taxonomy" id="1043627"/>
    <lineage>
        <taxon>Eukaryota</taxon>
        <taxon>Fungi</taxon>
        <taxon>Dikarya</taxon>
        <taxon>Ascomycota</taxon>
        <taxon>Pezizomycotina</taxon>
        <taxon>Sordariomycetes</taxon>
        <taxon>Hypocreomycetidae</taxon>
        <taxon>Hypocreales</taxon>
        <taxon>Ophiocordycipitaceae</taxon>
        <taxon>Hirsutella</taxon>
    </lineage>
</organism>
<sequence>MVRAFTLLAALACAVTAQQFDGRGGSMNVFFLENPGRVSAAVIGGDSRAVTMVVDCGRGGGCNQEYQGATIIQGPETYALMRNNGRLRGEEAATRCDIRPRERAAYCTAGAGGFGNGGIGNGGIGNGGIGNGGIGNGGIGNGGIGNGRIGNGGIGNGGIGDWDDRSDFGNRGGGQFGRVMTINNFQERTYPVTITAGYDRLPRQTPGVWDGQPNWGFNDAAKPSAINKALLAATVALTGFIAAT</sequence>
<accession>A0A0F7ZZX0</accession>
<dbReference type="AlphaFoldDB" id="A0A0F7ZZX0"/>
<feature type="chain" id="PRO_5002526161" evidence="1">
    <location>
        <begin position="18"/>
        <end position="244"/>
    </location>
</feature>
<keyword evidence="3" id="KW-1185">Reference proteome</keyword>
<evidence type="ECO:0000313" key="2">
    <source>
        <dbReference type="EMBL" id="KJZ74852.1"/>
    </source>
</evidence>
<keyword evidence="1" id="KW-0732">Signal</keyword>
<dbReference type="EMBL" id="KQ030522">
    <property type="protein sequence ID" value="KJZ74852.1"/>
    <property type="molecule type" value="Genomic_DNA"/>
</dbReference>
<dbReference type="Proteomes" id="UP000054481">
    <property type="component" value="Unassembled WGS sequence"/>
</dbReference>
<gene>
    <name evidence="2" type="ORF">HIM_05761</name>
</gene>
<evidence type="ECO:0000313" key="3">
    <source>
        <dbReference type="Proteomes" id="UP000054481"/>
    </source>
</evidence>
<name>A0A0F7ZZX0_9HYPO</name>
<evidence type="ECO:0000256" key="1">
    <source>
        <dbReference type="SAM" id="SignalP"/>
    </source>
</evidence>
<reference evidence="2 3" key="1">
    <citation type="journal article" date="2014" name="Genome Biol. Evol.">
        <title>Comparative genomics and transcriptomics analyses reveal divergent lifestyle features of nematode endoparasitic fungus Hirsutella minnesotensis.</title>
        <authorList>
            <person name="Lai Y."/>
            <person name="Liu K."/>
            <person name="Zhang X."/>
            <person name="Zhang X."/>
            <person name="Li K."/>
            <person name="Wang N."/>
            <person name="Shu C."/>
            <person name="Wu Y."/>
            <person name="Wang C."/>
            <person name="Bushley K.E."/>
            <person name="Xiang M."/>
            <person name="Liu X."/>
        </authorList>
    </citation>
    <scope>NUCLEOTIDE SEQUENCE [LARGE SCALE GENOMIC DNA]</scope>
    <source>
        <strain evidence="2 3">3608</strain>
    </source>
</reference>
<proteinExistence type="predicted"/>
<feature type="signal peptide" evidence="1">
    <location>
        <begin position="1"/>
        <end position="17"/>
    </location>
</feature>
<protein>
    <submittedName>
        <fullName evidence="2">Uncharacterized protein</fullName>
    </submittedName>
</protein>